<proteinExistence type="predicted"/>
<dbReference type="OrthoDB" id="10033661at2759"/>
<sequence>MLVEKRDDILDLRAIRCHSSVSEVIAPILSIVYIIANSIKRFTVYLSLPWPNGQPPFSALNAYVVFIGSGVVMLPFFVVVAMMKVGNYSNDGHKLGNPRKSYDTSVHNIYQNIKTSAKEMRRKRRFHALKLIWRHCLPIAPFLHLLASICFLIPRVLMEAQLIKHGFLGKVCGLLRHTTSHFRPHL</sequence>
<gene>
    <name evidence="2" type="ORF">OSB1V03_LOCUS6432</name>
</gene>
<evidence type="ECO:0000313" key="3">
    <source>
        <dbReference type="Proteomes" id="UP000759131"/>
    </source>
</evidence>
<reference evidence="2" key="1">
    <citation type="submission" date="2020-11" db="EMBL/GenBank/DDBJ databases">
        <authorList>
            <person name="Tran Van P."/>
        </authorList>
    </citation>
    <scope>NUCLEOTIDE SEQUENCE</scope>
</reference>
<protein>
    <submittedName>
        <fullName evidence="2">Uncharacterized protein</fullName>
    </submittedName>
</protein>
<feature type="transmembrane region" description="Helical" evidence="1">
    <location>
        <begin position="21"/>
        <end position="39"/>
    </location>
</feature>
<accession>A0A7R9KMP2</accession>
<keyword evidence="1" id="KW-0812">Transmembrane</keyword>
<dbReference type="AlphaFoldDB" id="A0A7R9KMP2"/>
<dbReference type="EMBL" id="CAJPIZ010003493">
    <property type="protein sequence ID" value="CAG2106429.1"/>
    <property type="molecule type" value="Genomic_DNA"/>
</dbReference>
<name>A0A7R9KMP2_9ACAR</name>
<dbReference type="InterPro" id="IPR053291">
    <property type="entry name" value="Ommatidial_diff-associated"/>
</dbReference>
<evidence type="ECO:0000256" key="1">
    <source>
        <dbReference type="SAM" id="Phobius"/>
    </source>
</evidence>
<dbReference type="PANTHER" id="PTHR21579">
    <property type="entry name" value="PROTEIN TINCAR"/>
    <property type="match status" value="1"/>
</dbReference>
<feature type="transmembrane region" description="Helical" evidence="1">
    <location>
        <begin position="59"/>
        <end position="80"/>
    </location>
</feature>
<dbReference type="Proteomes" id="UP000759131">
    <property type="component" value="Unassembled WGS sequence"/>
</dbReference>
<evidence type="ECO:0000313" key="2">
    <source>
        <dbReference type="EMBL" id="CAD7625999.1"/>
    </source>
</evidence>
<organism evidence="2">
    <name type="scientific">Medioppia subpectinata</name>
    <dbReference type="NCBI Taxonomy" id="1979941"/>
    <lineage>
        <taxon>Eukaryota</taxon>
        <taxon>Metazoa</taxon>
        <taxon>Ecdysozoa</taxon>
        <taxon>Arthropoda</taxon>
        <taxon>Chelicerata</taxon>
        <taxon>Arachnida</taxon>
        <taxon>Acari</taxon>
        <taxon>Acariformes</taxon>
        <taxon>Sarcoptiformes</taxon>
        <taxon>Oribatida</taxon>
        <taxon>Brachypylina</taxon>
        <taxon>Oppioidea</taxon>
        <taxon>Oppiidae</taxon>
        <taxon>Medioppia</taxon>
    </lineage>
</organism>
<keyword evidence="1" id="KW-0472">Membrane</keyword>
<keyword evidence="3" id="KW-1185">Reference proteome</keyword>
<feature type="transmembrane region" description="Helical" evidence="1">
    <location>
        <begin position="131"/>
        <end position="154"/>
    </location>
</feature>
<dbReference type="PANTHER" id="PTHR21579:SF20">
    <property type="entry name" value="PROTEIN TINCAR"/>
    <property type="match status" value="1"/>
</dbReference>
<dbReference type="EMBL" id="OC858068">
    <property type="protein sequence ID" value="CAD7625999.1"/>
    <property type="molecule type" value="Genomic_DNA"/>
</dbReference>
<keyword evidence="1" id="KW-1133">Transmembrane helix</keyword>